<keyword evidence="3" id="KW-1185">Reference proteome</keyword>
<protein>
    <submittedName>
        <fullName evidence="2">Uncharacterized protein</fullName>
    </submittedName>
</protein>
<gene>
    <name evidence="2" type="ORF">CA264_19805</name>
</gene>
<dbReference type="EMBL" id="CP021235">
    <property type="protein sequence ID" value="ARS37489.1"/>
    <property type="molecule type" value="Genomic_DNA"/>
</dbReference>
<evidence type="ECO:0000313" key="2">
    <source>
        <dbReference type="EMBL" id="ARS37489.1"/>
    </source>
</evidence>
<evidence type="ECO:0000313" key="3">
    <source>
        <dbReference type="Proteomes" id="UP000266292"/>
    </source>
</evidence>
<keyword evidence="1" id="KW-0175">Coiled coil</keyword>
<name>A0A1X9YX95_9BACT</name>
<dbReference type="AlphaFoldDB" id="A0A1X9YX95"/>
<dbReference type="STRING" id="709015.GCA_000472485_03999"/>
<sequence length="299" mass="34504">MDAFIRNKCEHEILLIIKEVSDVLDIKISVEAEPYEEGSLKNKYFLKIKNHWLTPMVLSVITPLLVHYLTEDAEQKELSKQLTELQIHEARLNIKVLEQQLNESNRNQNTINADSVVAALDRNLKITRHKSNFYKTLESYPKITKLEISRINSENQPIGKPLAILREDFGNYIIESDKLPPIVDAEADIEIVSPVLKRGIFKWKGIYKGETIDFFMNHEEFKEDVFRKGISFKNGSRISCVLETRRKLSEFGEIQVTSFAVTEVHIAYDGVTTIETSKGRENRNKKEAEKRQLALFSAH</sequence>
<feature type="coiled-coil region" evidence="1">
    <location>
        <begin position="80"/>
        <end position="114"/>
    </location>
</feature>
<accession>A0A1X9YX95</accession>
<proteinExistence type="predicted"/>
<dbReference type="KEGG" id="pact:CA264_19805"/>
<evidence type="ECO:0000256" key="1">
    <source>
        <dbReference type="SAM" id="Coils"/>
    </source>
</evidence>
<dbReference type="OrthoDB" id="1091280at2"/>
<dbReference type="Proteomes" id="UP000266292">
    <property type="component" value="Chromosome"/>
</dbReference>
<organism evidence="2 3">
    <name type="scientific">Pontibacter actiniarum</name>
    <dbReference type="NCBI Taxonomy" id="323450"/>
    <lineage>
        <taxon>Bacteria</taxon>
        <taxon>Pseudomonadati</taxon>
        <taxon>Bacteroidota</taxon>
        <taxon>Cytophagia</taxon>
        <taxon>Cytophagales</taxon>
        <taxon>Hymenobacteraceae</taxon>
        <taxon>Pontibacter</taxon>
    </lineage>
</organism>
<reference evidence="3" key="1">
    <citation type="submission" date="2017-05" db="EMBL/GenBank/DDBJ databases">
        <authorList>
            <person name="Ray J."/>
            <person name="Price M."/>
            <person name="Deutschbauer A."/>
        </authorList>
    </citation>
    <scope>NUCLEOTIDE SEQUENCE [LARGE SCALE GENOMIC DNA]</scope>
    <source>
        <strain evidence="3">DSM 19842</strain>
    </source>
</reference>